<keyword evidence="2" id="KW-0741">SOS mutagenesis</keyword>
<dbReference type="Pfam" id="PF13438">
    <property type="entry name" value="DUF4113"/>
    <property type="match status" value="1"/>
</dbReference>
<proteinExistence type="inferred from homology"/>
<dbReference type="Pfam" id="PF11799">
    <property type="entry name" value="IMS_C"/>
    <property type="match status" value="1"/>
</dbReference>
<evidence type="ECO:0000313" key="5">
    <source>
        <dbReference type="EMBL" id="SHE80775.1"/>
    </source>
</evidence>
<keyword evidence="3" id="KW-0742">SOS response</keyword>
<dbReference type="Gene3D" id="3.30.1490.100">
    <property type="entry name" value="DNA polymerase, Y-family, little finger domain"/>
    <property type="match status" value="1"/>
</dbReference>
<dbReference type="InterPro" id="IPR043128">
    <property type="entry name" value="Rev_trsase/Diguanyl_cyclase"/>
</dbReference>
<keyword evidence="6" id="KW-1185">Reference proteome</keyword>
<dbReference type="Pfam" id="PF00817">
    <property type="entry name" value="IMS"/>
    <property type="match status" value="1"/>
</dbReference>
<dbReference type="Proteomes" id="UP000184147">
    <property type="component" value="Unassembled WGS sequence"/>
</dbReference>
<dbReference type="GO" id="GO:0003887">
    <property type="term" value="F:DNA-directed DNA polymerase activity"/>
    <property type="evidence" value="ECO:0007669"/>
    <property type="project" value="UniProtKB-KW"/>
</dbReference>
<dbReference type="InterPro" id="IPR017961">
    <property type="entry name" value="DNA_pol_Y-fam_little_finger"/>
</dbReference>
<dbReference type="GO" id="GO:0003684">
    <property type="term" value="F:damaged DNA binding"/>
    <property type="evidence" value="ECO:0007669"/>
    <property type="project" value="InterPro"/>
</dbReference>
<comment type="similarity">
    <text evidence="1">Belongs to the DNA polymerase type-Y family.</text>
</comment>
<dbReference type="SUPFAM" id="SSF100879">
    <property type="entry name" value="Lesion bypass DNA polymerase (Y-family), little finger domain"/>
    <property type="match status" value="1"/>
</dbReference>
<name>A0A1M4WHV3_9FLAO</name>
<dbReference type="RefSeq" id="WP_317044496.1">
    <property type="nucleotide sequence ID" value="NZ_FQVQ01000001.1"/>
</dbReference>
<dbReference type="InterPro" id="IPR025188">
    <property type="entry name" value="DUF4113"/>
</dbReference>
<dbReference type="Gene3D" id="3.30.70.270">
    <property type="match status" value="1"/>
</dbReference>
<gene>
    <name evidence="5" type="ORF">SAMN05444377_101302</name>
</gene>
<organism evidence="5 6">
    <name type="scientific">Flavobacterium fontis</name>
    <dbReference type="NCBI Taxonomy" id="1124188"/>
    <lineage>
        <taxon>Bacteria</taxon>
        <taxon>Pseudomonadati</taxon>
        <taxon>Bacteroidota</taxon>
        <taxon>Flavobacteriia</taxon>
        <taxon>Flavobacteriales</taxon>
        <taxon>Flavobacteriaceae</taxon>
        <taxon>Flavobacterium</taxon>
    </lineage>
</organism>
<dbReference type="PANTHER" id="PTHR11076">
    <property type="entry name" value="DNA REPAIR POLYMERASE UMUC / TRANSFERASE FAMILY MEMBER"/>
    <property type="match status" value="1"/>
</dbReference>
<dbReference type="InterPro" id="IPR001126">
    <property type="entry name" value="UmuC"/>
</dbReference>
<dbReference type="AlphaFoldDB" id="A0A1M4WHV3"/>
<dbReference type="GO" id="GO:0042276">
    <property type="term" value="P:error-prone translesion synthesis"/>
    <property type="evidence" value="ECO:0007669"/>
    <property type="project" value="TreeGrafter"/>
</dbReference>
<reference evidence="5 6" key="1">
    <citation type="submission" date="2016-11" db="EMBL/GenBank/DDBJ databases">
        <authorList>
            <person name="Jaros S."/>
            <person name="Januszkiewicz K."/>
            <person name="Wedrychowicz H."/>
        </authorList>
    </citation>
    <scope>NUCLEOTIDE SEQUENCE [LARGE SCALE GENOMIC DNA]</scope>
    <source>
        <strain evidence="5 6">DSM 25660</strain>
    </source>
</reference>
<protein>
    <submittedName>
        <fullName evidence="5">DNA polymerase V</fullName>
    </submittedName>
</protein>
<dbReference type="Gene3D" id="3.40.1170.60">
    <property type="match status" value="1"/>
</dbReference>
<dbReference type="CDD" id="cd01700">
    <property type="entry name" value="PolY_Pol_V_umuC"/>
    <property type="match status" value="1"/>
</dbReference>
<dbReference type="PROSITE" id="PS50173">
    <property type="entry name" value="UMUC"/>
    <property type="match status" value="1"/>
</dbReference>
<evidence type="ECO:0000256" key="3">
    <source>
        <dbReference type="ARBA" id="ARBA00023236"/>
    </source>
</evidence>
<evidence type="ECO:0000259" key="4">
    <source>
        <dbReference type="PROSITE" id="PS50173"/>
    </source>
</evidence>
<dbReference type="GO" id="GO:0009432">
    <property type="term" value="P:SOS response"/>
    <property type="evidence" value="ECO:0007669"/>
    <property type="project" value="UniProtKB-KW"/>
</dbReference>
<dbReference type="InterPro" id="IPR050116">
    <property type="entry name" value="DNA_polymerase-Y"/>
</dbReference>
<dbReference type="InterPro" id="IPR043502">
    <property type="entry name" value="DNA/RNA_pol_sf"/>
</dbReference>
<accession>A0A1M4WHV3</accession>
<dbReference type="SUPFAM" id="SSF56672">
    <property type="entry name" value="DNA/RNA polymerases"/>
    <property type="match status" value="1"/>
</dbReference>
<dbReference type="PANTHER" id="PTHR11076:SF33">
    <property type="entry name" value="DNA POLYMERASE KAPPA"/>
    <property type="match status" value="1"/>
</dbReference>
<dbReference type="EMBL" id="FQVQ01000001">
    <property type="protein sequence ID" value="SHE80775.1"/>
    <property type="molecule type" value="Genomic_DNA"/>
</dbReference>
<dbReference type="GO" id="GO:0006281">
    <property type="term" value="P:DNA repair"/>
    <property type="evidence" value="ECO:0007669"/>
    <property type="project" value="InterPro"/>
</dbReference>
<dbReference type="STRING" id="1124188.SAMN05444377_101302"/>
<evidence type="ECO:0000256" key="2">
    <source>
        <dbReference type="ARBA" id="ARBA00023199"/>
    </source>
</evidence>
<keyword evidence="2" id="KW-0227">DNA damage</keyword>
<evidence type="ECO:0000256" key="1">
    <source>
        <dbReference type="ARBA" id="ARBA00010945"/>
    </source>
</evidence>
<feature type="domain" description="UmuC" evidence="4">
    <location>
        <begin position="29"/>
        <end position="214"/>
    </location>
</feature>
<evidence type="ECO:0000313" key="6">
    <source>
        <dbReference type="Proteomes" id="UP000184147"/>
    </source>
</evidence>
<sequence length="449" mass="52135">MAFFYEQWRILTLVLSLHFHPIRYFYTMYALVDCNNFYASCERVFQPQLVGKPIVVLSNNDGCVIARSYEAKDLGIPMGAPEFECRPLIKKHGIHVFSSNYALYGDMSSRVMKILEGFTPHVEVYSIDEAFLNFDGMHAIEWQDYGIQMRKRVLKWLSIPISVGFAPSKALAKIANKIAKKFPERTQGSYVIDSEEKRIKALKWTAIEDVWGIGFRLTKKMKARQIHTAYDFTLPQHESYIQKEMGVVGNRLRLELLGQSVLELEEPKDKKHIAVTRSFEGRINNLDELKERVSTFASICGEKLRKQQSDCQVITVYLRKDKFHNPDNGRYNFYAQETLPFPTHSSITLSQTATRMIAQLFREGEEYKKTGVIVSSITPQNQKQFNLFQDENPKHEALMKVMDAYFKKTGERKIRLGMHDLNRTWKMKQNHLSPKFTTNINDIITVQCR</sequence>
<dbReference type="InterPro" id="IPR036775">
    <property type="entry name" value="DNA_pol_Y-fam_lit_finger_sf"/>
</dbReference>